<keyword evidence="7" id="KW-1185">Reference proteome</keyword>
<evidence type="ECO:0000313" key="7">
    <source>
        <dbReference type="Proteomes" id="UP000683559"/>
    </source>
</evidence>
<accession>A0ABX8LLA1</accession>
<keyword evidence="2 5" id="KW-0812">Transmembrane</keyword>
<organism evidence="6 7">
    <name type="scientific">Geomonas subterranea</name>
    <dbReference type="NCBI Taxonomy" id="2847989"/>
    <lineage>
        <taxon>Bacteria</taxon>
        <taxon>Pseudomonadati</taxon>
        <taxon>Thermodesulfobacteriota</taxon>
        <taxon>Desulfuromonadia</taxon>
        <taxon>Geobacterales</taxon>
        <taxon>Geobacteraceae</taxon>
        <taxon>Geomonas</taxon>
    </lineage>
</organism>
<evidence type="ECO:0000256" key="1">
    <source>
        <dbReference type="ARBA" id="ARBA00004141"/>
    </source>
</evidence>
<feature type="transmembrane region" description="Helical" evidence="5">
    <location>
        <begin position="62"/>
        <end position="79"/>
    </location>
</feature>
<sequence>MPELNIVCGIILTTCPYLFFRKLYLKYKHPFINVVLLSASLVITILLITKVPYKAYIPAKNFMTYLLGPATVGLAVPLFRQRKILQQYFFTIVACVGIGSMVSISIAGLTASLGKLPREVVISILPKGVTIPFAVEIAGINGGVPALASAFVIATGTLGSVFGGSLLTFFGISSPIARGLALGTAAHGQGTAMAFVEGEQQGAMAGLAMTLAGIITAALVPLVVAIAP</sequence>
<keyword evidence="4 5" id="KW-0472">Membrane</keyword>
<protein>
    <submittedName>
        <fullName evidence="6">LrgB family protein</fullName>
    </submittedName>
</protein>
<feature type="transmembrane region" description="Helical" evidence="5">
    <location>
        <begin position="147"/>
        <end position="172"/>
    </location>
</feature>
<evidence type="ECO:0000256" key="3">
    <source>
        <dbReference type="ARBA" id="ARBA00022989"/>
    </source>
</evidence>
<keyword evidence="3 5" id="KW-1133">Transmembrane helix</keyword>
<dbReference type="Pfam" id="PF04172">
    <property type="entry name" value="LrgB"/>
    <property type="match status" value="1"/>
</dbReference>
<dbReference type="RefSeq" id="WP_217289210.1">
    <property type="nucleotide sequence ID" value="NZ_CP077683.1"/>
</dbReference>
<dbReference type="EMBL" id="CP077683">
    <property type="protein sequence ID" value="QXE92662.1"/>
    <property type="molecule type" value="Genomic_DNA"/>
</dbReference>
<dbReference type="PANTHER" id="PTHR30249:SF0">
    <property type="entry name" value="PLASTIDAL GLYCOLATE_GLYCERATE TRANSLOCATOR 1, CHLOROPLASTIC"/>
    <property type="match status" value="1"/>
</dbReference>
<feature type="transmembrane region" description="Helical" evidence="5">
    <location>
        <begin position="31"/>
        <end position="50"/>
    </location>
</feature>
<evidence type="ECO:0000256" key="5">
    <source>
        <dbReference type="SAM" id="Phobius"/>
    </source>
</evidence>
<evidence type="ECO:0000313" key="6">
    <source>
        <dbReference type="EMBL" id="QXE92662.1"/>
    </source>
</evidence>
<evidence type="ECO:0000256" key="4">
    <source>
        <dbReference type="ARBA" id="ARBA00023136"/>
    </source>
</evidence>
<dbReference type="PANTHER" id="PTHR30249">
    <property type="entry name" value="PUTATIVE SEROTONIN TRANSPORTER"/>
    <property type="match status" value="1"/>
</dbReference>
<evidence type="ECO:0000256" key="2">
    <source>
        <dbReference type="ARBA" id="ARBA00022692"/>
    </source>
</evidence>
<gene>
    <name evidence="6" type="ORF">KP001_09135</name>
</gene>
<reference evidence="6 7" key="1">
    <citation type="submission" date="2021-06" db="EMBL/GenBank/DDBJ databases">
        <title>Gemonas diversity in paddy soil.</title>
        <authorList>
            <person name="Liu G."/>
        </authorList>
    </citation>
    <scope>NUCLEOTIDE SEQUENCE [LARGE SCALE GENOMIC DNA]</scope>
    <source>
        <strain evidence="6 7">RG2</strain>
    </source>
</reference>
<dbReference type="Proteomes" id="UP000683559">
    <property type="component" value="Chromosome"/>
</dbReference>
<comment type="subcellular location">
    <subcellularLocation>
        <location evidence="1">Membrane</location>
        <topology evidence="1">Multi-pass membrane protein</topology>
    </subcellularLocation>
</comment>
<dbReference type="InterPro" id="IPR007300">
    <property type="entry name" value="CidB/LrgB"/>
</dbReference>
<feature type="transmembrane region" description="Helical" evidence="5">
    <location>
        <begin position="203"/>
        <end position="227"/>
    </location>
</feature>
<feature type="transmembrane region" description="Helical" evidence="5">
    <location>
        <begin position="88"/>
        <end position="114"/>
    </location>
</feature>
<name>A0ABX8LLA1_9BACT</name>
<proteinExistence type="predicted"/>